<evidence type="ECO:0000313" key="3">
    <source>
        <dbReference type="Proteomes" id="UP000038083"/>
    </source>
</evidence>
<evidence type="ECO:0000313" key="2">
    <source>
        <dbReference type="EMBL" id="CEN33660.1"/>
    </source>
</evidence>
<dbReference type="OrthoDB" id="883248at2"/>
<evidence type="ECO:0008006" key="4">
    <source>
        <dbReference type="Google" id="ProtNLM"/>
    </source>
</evidence>
<dbReference type="RefSeq" id="WP_018279260.1">
    <property type="nucleotide sequence ID" value="NZ_CDOF01000068.1"/>
</dbReference>
<sequence length="187" mass="21076">MKKLFIGVFTLLGFAVAQAQNASVEKDIIGVQIGLFGANAYNEHKLSDAVALRSQLSLHGGFWTGTMYEKTGFLLIPAASLEGKWYYGLNRRVRKGKNTKNNSGNYFSLRAEYFPNWFIISNYNDITNNDNSISIMPTFGIRRSFGRNFNYEFNVGYGYSQTLGKNPNSKGGAFSLSFKIGYDFFKR</sequence>
<dbReference type="Proteomes" id="UP000038083">
    <property type="component" value="Unassembled WGS sequence"/>
</dbReference>
<evidence type="ECO:0000256" key="1">
    <source>
        <dbReference type="SAM" id="SignalP"/>
    </source>
</evidence>
<keyword evidence="1" id="KW-0732">Signal</keyword>
<accession>A0A0B7H2R3</accession>
<gene>
    <name evidence="2" type="ORF">CCYN74_10089</name>
</gene>
<feature type="signal peptide" evidence="1">
    <location>
        <begin position="1"/>
        <end position="19"/>
    </location>
</feature>
<protein>
    <recommendedName>
        <fullName evidence="4">Outer membrane protein beta-barrel domain-containing protein</fullName>
    </recommendedName>
</protein>
<dbReference type="EMBL" id="CDOG01000001">
    <property type="protein sequence ID" value="CEN33660.1"/>
    <property type="molecule type" value="Genomic_DNA"/>
</dbReference>
<organism evidence="2 3">
    <name type="scientific">Capnocytophaga cynodegmi</name>
    <dbReference type="NCBI Taxonomy" id="28189"/>
    <lineage>
        <taxon>Bacteria</taxon>
        <taxon>Pseudomonadati</taxon>
        <taxon>Bacteroidota</taxon>
        <taxon>Flavobacteriia</taxon>
        <taxon>Flavobacteriales</taxon>
        <taxon>Flavobacteriaceae</taxon>
        <taxon>Capnocytophaga</taxon>
    </lineage>
</organism>
<proteinExistence type="predicted"/>
<name>A0A0B7H2R3_9FLAO</name>
<reference evidence="2 3" key="1">
    <citation type="submission" date="2015-01" db="EMBL/GenBank/DDBJ databases">
        <authorList>
            <person name="MANFREDI Pablo"/>
        </authorList>
    </citation>
    <scope>NUCLEOTIDE SEQUENCE [LARGE SCALE GENOMIC DNA]</scope>
    <source>
        <strain evidence="2 3">Ccy74</strain>
    </source>
</reference>
<feature type="chain" id="PRO_5009757735" description="Outer membrane protein beta-barrel domain-containing protein" evidence="1">
    <location>
        <begin position="20"/>
        <end position="187"/>
    </location>
</feature>
<dbReference type="AlphaFoldDB" id="A0A0B7H2R3"/>